<dbReference type="EMBL" id="QAAD01000004">
    <property type="protein sequence ID" value="PTN09534.1"/>
    <property type="molecule type" value="Genomic_DNA"/>
</dbReference>
<gene>
    <name evidence="5" type="ORF">C8N47_10479</name>
</gene>
<dbReference type="Pfam" id="PF20737">
    <property type="entry name" value="Glyco_hydro127C"/>
    <property type="match status" value="1"/>
</dbReference>
<dbReference type="PANTHER" id="PTHR43465:SF1">
    <property type="entry name" value="NON-REDUCING END BETA-L-ARABINOFURANOSIDASE"/>
    <property type="match status" value="1"/>
</dbReference>
<dbReference type="Pfam" id="PF07944">
    <property type="entry name" value="Beta-AFase-like_GH127_cat"/>
    <property type="match status" value="1"/>
</dbReference>
<name>A0A2T5C3Z7_9BACT</name>
<feature type="domain" description="Non-reducing end beta-L-arabinofuranosidase-like GH127 catalytic" evidence="2">
    <location>
        <begin position="43"/>
        <end position="449"/>
    </location>
</feature>
<evidence type="ECO:0008006" key="7">
    <source>
        <dbReference type="Google" id="ProtNLM"/>
    </source>
</evidence>
<sequence length="677" mass="76422">MLKYSITSILWVLAVSFVQAQDKSLVDTSKSKFAKLESVNLTDVRWTTGFWADRYRVCEDSMMPHMLDMYLNDSISHGFANFEIAAGLKDGEHIGPPFHDGDFYKMLEAAIVIAAENNDKALNQKIDSIITVIGMTQRADGYIHTPVIIKEREHPEQKAEFAERMDFETYNMGHLMTAACVHYRLTGKRNLLDIAIKATDFLYDYYKNHAYELAQNAICPSHYMGVTEMYRTLGDPRYLELAKGLIDIRDQVKEGHDHNQDRIPFREQTKAQGHAVRANYLYAGAADVYAETGDETLMTALDSIWHDLVENKMYITGACGALYDGVSPSGTTYDQPSIQQVHQAYGEDYELPNLTAHNESCANIGNLLWNWRMLQVTADAKYADVMEQVMYNSLLGAVSLDGIRHFYANPLAVADEVSHDLRWSKDREPYITYCNCCPPNTARTVAEISNYMYSLSKDGLYVNFYGANDLNTTLEDGDALQLSQQTDYPWDGAVVLTIQKTLKKEMTLHLRIPAWCKGAELKVNGEPMSADVQPGIYVAVSRKWKKGDQISLDMPMLVQLMTTNPMVEANRGLVAVQRGPVVYCMETADLPKGVDVFNVAVDAAKELKPESIEIDGAKLVALKGEGVLLRDSSWKNKLYQPVNLDEKETRIPLRFVPYYAWDNRGKGEMSVWIPLKK</sequence>
<accession>A0A2T5C3Z7</accession>
<feature type="chain" id="PRO_5015500993" description="DUF1680 family protein" evidence="1">
    <location>
        <begin position="21"/>
        <end position="677"/>
    </location>
</feature>
<dbReference type="AlphaFoldDB" id="A0A2T5C3Z7"/>
<dbReference type="Proteomes" id="UP000243525">
    <property type="component" value="Unassembled WGS sequence"/>
</dbReference>
<reference evidence="5 6" key="1">
    <citation type="submission" date="2018-04" db="EMBL/GenBank/DDBJ databases">
        <title>Genomic Encyclopedia of Archaeal and Bacterial Type Strains, Phase II (KMG-II): from individual species to whole genera.</title>
        <authorList>
            <person name="Goeker M."/>
        </authorList>
    </citation>
    <scope>NUCLEOTIDE SEQUENCE [LARGE SCALE GENOMIC DNA]</scope>
    <source>
        <strain evidence="5 6">DSM 28823</strain>
    </source>
</reference>
<feature type="signal peptide" evidence="1">
    <location>
        <begin position="1"/>
        <end position="20"/>
    </location>
</feature>
<feature type="domain" description="Non-reducing end beta-L-arabinofuranosidase-like GH127 C-terminal" evidence="4">
    <location>
        <begin position="558"/>
        <end position="674"/>
    </location>
</feature>
<dbReference type="SUPFAM" id="SSF48208">
    <property type="entry name" value="Six-hairpin glycosidases"/>
    <property type="match status" value="1"/>
</dbReference>
<organism evidence="5 6">
    <name type="scientific">Mangrovibacterium marinum</name>
    <dbReference type="NCBI Taxonomy" id="1639118"/>
    <lineage>
        <taxon>Bacteria</taxon>
        <taxon>Pseudomonadati</taxon>
        <taxon>Bacteroidota</taxon>
        <taxon>Bacteroidia</taxon>
        <taxon>Marinilabiliales</taxon>
        <taxon>Prolixibacteraceae</taxon>
        <taxon>Mangrovibacterium</taxon>
    </lineage>
</organism>
<dbReference type="Pfam" id="PF20736">
    <property type="entry name" value="Glyco_hydro127M"/>
    <property type="match status" value="1"/>
</dbReference>
<dbReference type="InterPro" id="IPR049046">
    <property type="entry name" value="Beta-AFase-like_GH127_middle"/>
</dbReference>
<feature type="domain" description="Non-reducing end beta-L-arabinofuranosidase-like GH127 middle" evidence="3">
    <location>
        <begin position="460"/>
        <end position="556"/>
    </location>
</feature>
<comment type="caution">
    <text evidence="5">The sequence shown here is derived from an EMBL/GenBank/DDBJ whole genome shotgun (WGS) entry which is preliminary data.</text>
</comment>
<evidence type="ECO:0000259" key="4">
    <source>
        <dbReference type="Pfam" id="PF20737"/>
    </source>
</evidence>
<evidence type="ECO:0000313" key="5">
    <source>
        <dbReference type="EMBL" id="PTN09534.1"/>
    </source>
</evidence>
<dbReference type="InterPro" id="IPR008928">
    <property type="entry name" value="6-hairpin_glycosidase_sf"/>
</dbReference>
<dbReference type="RefSeq" id="WP_107821440.1">
    <property type="nucleotide sequence ID" value="NZ_OY782574.1"/>
</dbReference>
<evidence type="ECO:0000259" key="2">
    <source>
        <dbReference type="Pfam" id="PF07944"/>
    </source>
</evidence>
<dbReference type="OrthoDB" id="9757939at2"/>
<evidence type="ECO:0000256" key="1">
    <source>
        <dbReference type="SAM" id="SignalP"/>
    </source>
</evidence>
<dbReference type="PANTHER" id="PTHR43465">
    <property type="entry name" value="DUF1680 DOMAIN PROTEIN (AFU_ORTHOLOGUE AFUA_1G08910)"/>
    <property type="match status" value="1"/>
</dbReference>
<evidence type="ECO:0000313" key="6">
    <source>
        <dbReference type="Proteomes" id="UP000243525"/>
    </source>
</evidence>
<proteinExistence type="predicted"/>
<dbReference type="InterPro" id="IPR049174">
    <property type="entry name" value="Beta-AFase-like"/>
</dbReference>
<keyword evidence="6" id="KW-1185">Reference proteome</keyword>
<evidence type="ECO:0000259" key="3">
    <source>
        <dbReference type="Pfam" id="PF20736"/>
    </source>
</evidence>
<keyword evidence="1" id="KW-0732">Signal</keyword>
<protein>
    <recommendedName>
        <fullName evidence="7">DUF1680 family protein</fullName>
    </recommendedName>
</protein>
<dbReference type="InterPro" id="IPR012878">
    <property type="entry name" value="Beta-AFase-like_GH127_cat"/>
</dbReference>
<dbReference type="InterPro" id="IPR049049">
    <property type="entry name" value="Beta-AFase-like_GH127_C"/>
</dbReference>
<dbReference type="GO" id="GO:0005975">
    <property type="term" value="P:carbohydrate metabolic process"/>
    <property type="evidence" value="ECO:0007669"/>
    <property type="project" value="InterPro"/>
</dbReference>